<dbReference type="Pfam" id="PF17874">
    <property type="entry name" value="TPR_MalT"/>
    <property type="match status" value="1"/>
</dbReference>
<dbReference type="InterPro" id="IPR011990">
    <property type="entry name" value="TPR-like_helical_dom_sf"/>
</dbReference>
<accession>A0A0C1QYT9</accession>
<dbReference type="Gene3D" id="1.25.40.10">
    <property type="entry name" value="Tetratricopeptide repeat domain"/>
    <property type="match status" value="8"/>
</dbReference>
<reference evidence="5 6" key="1">
    <citation type="submission" date="2014-11" db="EMBL/GenBank/DDBJ databases">
        <title>A Rickettsiales Symbiont of Amoebae With Ancient Features.</title>
        <authorList>
            <person name="Schulz F."/>
            <person name="Martijn J."/>
            <person name="Wascher F."/>
            <person name="Kostanjsek R."/>
            <person name="Ettema T.J."/>
            <person name="Horn M."/>
        </authorList>
    </citation>
    <scope>NUCLEOTIDE SEQUENCE [LARGE SCALE GENOMIC DNA]</scope>
    <source>
        <strain evidence="5 6">UWC36</strain>
    </source>
</reference>
<feature type="repeat" description="TPR" evidence="1">
    <location>
        <begin position="979"/>
        <end position="1012"/>
    </location>
</feature>
<dbReference type="Pfam" id="PF12796">
    <property type="entry name" value="Ank_2"/>
    <property type="match status" value="1"/>
</dbReference>
<feature type="repeat" description="TPR" evidence="1">
    <location>
        <begin position="809"/>
        <end position="842"/>
    </location>
</feature>
<dbReference type="RefSeq" id="WP_039456813.1">
    <property type="nucleotide sequence ID" value="NZ_JSWE01000117.1"/>
</dbReference>
<feature type="repeat" description="TPR" evidence="1">
    <location>
        <begin position="1263"/>
        <end position="1296"/>
    </location>
</feature>
<feature type="repeat" description="TPR" evidence="1">
    <location>
        <begin position="607"/>
        <end position="640"/>
    </location>
</feature>
<dbReference type="SUPFAM" id="SSF48452">
    <property type="entry name" value="TPR-like"/>
    <property type="match status" value="6"/>
</dbReference>
<dbReference type="Gene3D" id="1.25.40.20">
    <property type="entry name" value="Ankyrin repeat-containing domain"/>
    <property type="match status" value="1"/>
</dbReference>
<dbReference type="Proteomes" id="UP000031258">
    <property type="component" value="Unassembled WGS sequence"/>
</dbReference>
<feature type="repeat" description="TPR" evidence="1">
    <location>
        <begin position="1175"/>
        <end position="1208"/>
    </location>
</feature>
<dbReference type="InterPro" id="IPR005105">
    <property type="entry name" value="GlnD_Uridyltrans_N"/>
</dbReference>
<sequence>MISREELETKYSTSKTIINELNEIKLKSNASGEIKLNSINNLQEEDNDRKLTLNITPLHKAVHQNDIEKAGELVNSLINLDQIDINGDSALILAIKSNNVEIAKIIIEKELAFYASKINAEVLAFINLGNTALCEGNAEAIKHYNAALILAEEKEDLIGISYCIIKLGDYNLYNNKYDIAAMNYSSARVFVERHNEFKPLFPNLIFRYKQLSLETGFIRQICKNPIGIPKINYECYTEKLSNLRREIEEYLQLSDISAKHILKHNTSSTITILASMISDCINLLGTPPCDYAILGLGSMGREEMGPFSDIEYAIAVEINTQETRRYFYQLIDLLELKIIALGETAFSFPFKKTPISITKRGFGLDGGGTPKGRSELFGTVRELSLWHTTKKFEEDLLPSNMLKTVILIHGSEILLNQYEKETQRILSSIEKEGWLGSKKHYVREGQALSLMEGDIRQFGPRLGTEKTEKYFNIKMELYRLAINLIAYLALYYGIEGKNSWDRLDQLLKLGIINAKAYTNLNKLINFATRMRVKTHLFYGQEEENIYHKLLIKESLEKLEINNIYEINDEELKQLEECYKVLIPINKALEQFVTSKGKKDFRNNDLYEDSLYVQAYVAEKKLDYKRAEELYKKALDINPEDIDSLQNLIRLQKQLGLINESDKLAKKSLRLVQERFGLNHSKVIIFLNIIGEVYFEQGKYLKANEQYQQALKISKETYGEKHSEVANILKNIGDIYFVQANYDDAIKSYYKSSEIIDKLSSKESPESAVLLNCIGEVLTKQAQYKKAEISFLKSIKICKKIYGKDHPEIANSLHHLGNIYEQQGNLLKAHDYYRQALNINEKLYGYEHPKVNILLLQIGSILEECGFDNTTQLLERCTLALEVNTNIYGGEHPKVADSIGNLATAYYNHGDYNNAYAHYSLALNMIEKLYGDSHPLYIQLIINRALVLSSLGEYESAYTTTIAALNKVMQDYSNNYPLIARSYNVLGHILKDQDKYKEAEEYYLKAFSIYQKTYSKSHPKIAGSMLFLGEIYEIQFNLHKAKEYYLKSLDIFEKIYGKTHSKVIRLNIIVAKIYYLKQEYFESKTKYNTNLKRFNSNLAFLNANSEGALAEIYIQFALFLLLHAQTIPIQGNNRLFRIMYSKELNESIPLLEAKKWFFKALDINKKIYGEKHPKVAEVLNHLGKISYNQGNFNEAEALYLQAIAILNNSAINNTFGENPSIVKYFTNLGDVFTKQNKYLDAKESYAKALNVLGKSFGQENLKVAELYAKYGELFNAQNDFSQAVKYYRYSISILDKLFGETYQITGLYLFALAMIYYKQNKHQKALEALNKALSILDKKVATLNIVYTECTNLINQINYILDLENNKETEQTLVKLADIQTLQLTSKYEFSEDKNNLTFYINLTSKEELKLFIKFCNTQFSNLLITNSIAYQEGSLTELLFEVKAFSLQVCPAFRSYINSQLNNLKNNVPRSKSDLITEMYKLSFLFHNIGLFQYNLKEYSQAILDYTCALKMLDIEPNKQSRQYIAVTTTFLKSIKECYIELANNYFLEENIEQAKANYDVIRFEYTDIKAHINEALLSYKAGNIERSIQHFKIITTLKTENSITYNHIYILNNSLVIIKDLLGETHPDYIRSLKVIAKILKDKGELNQGDKYLQQAQVIRDKQVESNKIVYKTGANIEDIINQIKDIIDIENKDFEYANALYKTGGFLIQNSRFEEALEVSKRALAVFDQEHPYYTDTLYNIGYVLNAQKKYEEALGYFKECFEVGKNIPSKSYSNFQILYNISELLKYLNRIEEASQYYILSAKEILNNYTDEKYLSYIPNLVNRIIEISPYFCNHEKLNILINLYELGSQLAPRLNYMKHNLACYYHIKAFNLKYIGEFEQYIEYVNKSFLVFESILSLGSNEIINSSFYTEYAMFLVKHHKVNNHQEYTKIVELLNRAIKLQGDDSGLSYSRLEKQTVVESIQKILDEQDTISITPYILAYYLLIKIHIVHSNIEKAKEVLKEFNTINLSTSTGSNNITQVLYKCALEELKEEILNNKGYQSFYKRLNINDVFQCITHLSWIIAPLSQSLRSKAIRQDQISFEINKDDDYFSYLPMELITYIISFLPEAKVIHLSTIEEIFSYRLIGRTEIKSLLQTSEQINYTERLQHEQKQHYCNLLG</sequence>
<feature type="repeat" description="TPR" evidence="1">
    <location>
        <begin position="725"/>
        <end position="758"/>
    </location>
</feature>
<feature type="repeat" description="TPR" evidence="1">
    <location>
        <begin position="895"/>
        <end position="928"/>
    </location>
</feature>
<name>A0A0C1QYT9_9RICK</name>
<dbReference type="PATRIC" id="fig|86105.3.peg.1057"/>
<dbReference type="Pfam" id="PF13181">
    <property type="entry name" value="TPR_8"/>
    <property type="match status" value="1"/>
</dbReference>
<protein>
    <recommendedName>
        <fullName evidence="7">Protein-PII uridylyltransferase N-terminal domain-containing protein</fullName>
    </recommendedName>
</protein>
<dbReference type="Pfam" id="PF03445">
    <property type="entry name" value="DUF294"/>
    <property type="match status" value="1"/>
</dbReference>
<dbReference type="InterPro" id="IPR018821">
    <property type="entry name" value="DUF294_put_nucleoTrafse_sb-bd"/>
</dbReference>
<dbReference type="EMBL" id="JSWE01000117">
    <property type="protein sequence ID" value="KIE05160.1"/>
    <property type="molecule type" value="Genomic_DNA"/>
</dbReference>
<dbReference type="PROSITE" id="PS50005">
    <property type="entry name" value="TPR"/>
    <property type="match status" value="11"/>
</dbReference>
<evidence type="ECO:0000313" key="5">
    <source>
        <dbReference type="EMBL" id="KIE05160.1"/>
    </source>
</evidence>
<keyword evidence="6" id="KW-1185">Reference proteome</keyword>
<dbReference type="SMART" id="SM00248">
    <property type="entry name" value="ANK"/>
    <property type="match status" value="2"/>
</dbReference>
<organism evidence="5 6">
    <name type="scientific">Candidatus Jidaibacter acanthamoebae</name>
    <dbReference type="NCBI Taxonomy" id="86105"/>
    <lineage>
        <taxon>Bacteria</taxon>
        <taxon>Pseudomonadati</taxon>
        <taxon>Pseudomonadota</taxon>
        <taxon>Alphaproteobacteria</taxon>
        <taxon>Rickettsiales</taxon>
        <taxon>Candidatus Midichloriaceae</taxon>
        <taxon>Candidatus Jidaibacter</taxon>
    </lineage>
</organism>
<evidence type="ECO:0000259" key="4">
    <source>
        <dbReference type="Pfam" id="PF17874"/>
    </source>
</evidence>
<evidence type="ECO:0008006" key="7">
    <source>
        <dbReference type="Google" id="ProtNLM"/>
    </source>
</evidence>
<evidence type="ECO:0000259" key="2">
    <source>
        <dbReference type="Pfam" id="PF03445"/>
    </source>
</evidence>
<keyword evidence="1" id="KW-0802">TPR repeat</keyword>
<feature type="domain" description="DUF294" evidence="3">
    <location>
        <begin position="462"/>
        <end position="544"/>
    </location>
</feature>
<feature type="domain" description="MalT-like TPR region" evidence="4">
    <location>
        <begin position="1170"/>
        <end position="1375"/>
    </location>
</feature>
<comment type="caution">
    <text evidence="5">The sequence shown here is derived from an EMBL/GenBank/DDBJ whole genome shotgun (WGS) entry which is preliminary data.</text>
</comment>
<dbReference type="PANTHER" id="PTHR19959:SF119">
    <property type="entry name" value="FUNGAL LIPASE-LIKE DOMAIN-CONTAINING PROTEIN"/>
    <property type="match status" value="1"/>
</dbReference>
<dbReference type="InterPro" id="IPR036770">
    <property type="entry name" value="Ankyrin_rpt-contain_sf"/>
</dbReference>
<dbReference type="Pfam" id="PF13424">
    <property type="entry name" value="TPR_12"/>
    <property type="match status" value="5"/>
</dbReference>
<dbReference type="InterPro" id="IPR002110">
    <property type="entry name" value="Ankyrin_rpt"/>
</dbReference>
<dbReference type="SMART" id="SM00028">
    <property type="entry name" value="TPR"/>
    <property type="match status" value="21"/>
</dbReference>
<proteinExistence type="predicted"/>
<dbReference type="SUPFAM" id="SSF48403">
    <property type="entry name" value="Ankyrin repeat"/>
    <property type="match status" value="1"/>
</dbReference>
<dbReference type="PANTHER" id="PTHR19959">
    <property type="entry name" value="KINESIN LIGHT CHAIN"/>
    <property type="match status" value="1"/>
</dbReference>
<feature type="repeat" description="TPR" evidence="1">
    <location>
        <begin position="1737"/>
        <end position="1770"/>
    </location>
</feature>
<gene>
    <name evidence="5" type="ORF">NF27_ER00030</name>
</gene>
<dbReference type="InterPro" id="IPR041617">
    <property type="entry name" value="TPR_MalT"/>
</dbReference>
<evidence type="ECO:0000313" key="6">
    <source>
        <dbReference type="Proteomes" id="UP000031258"/>
    </source>
</evidence>
<dbReference type="Pfam" id="PF10335">
    <property type="entry name" value="DUF294_C"/>
    <property type="match status" value="1"/>
</dbReference>
<feature type="repeat" description="TPR" evidence="1">
    <location>
        <begin position="1305"/>
        <end position="1338"/>
    </location>
</feature>
<feature type="repeat" description="TPR" evidence="1">
    <location>
        <begin position="1221"/>
        <end position="1254"/>
    </location>
</feature>
<evidence type="ECO:0000256" key="1">
    <source>
        <dbReference type="PROSITE-ProRule" id="PRU00339"/>
    </source>
</evidence>
<dbReference type="OrthoDB" id="9762536at2"/>
<dbReference type="InterPro" id="IPR019734">
    <property type="entry name" value="TPR_rpt"/>
</dbReference>
<dbReference type="STRING" id="86105.NF27_ER00030"/>
<feature type="domain" description="Protein-PII uridylyltransferase N-terminal" evidence="2">
    <location>
        <begin position="255"/>
        <end position="335"/>
    </location>
</feature>
<feature type="repeat" description="TPR" evidence="1">
    <location>
        <begin position="683"/>
        <end position="716"/>
    </location>
</feature>
<evidence type="ECO:0000259" key="3">
    <source>
        <dbReference type="Pfam" id="PF10335"/>
    </source>
</evidence>
<dbReference type="GO" id="GO:0008773">
    <property type="term" value="F:[protein-PII] uridylyltransferase activity"/>
    <property type="evidence" value="ECO:0007669"/>
    <property type="project" value="InterPro"/>
</dbReference>